<evidence type="ECO:0008006" key="3">
    <source>
        <dbReference type="Google" id="ProtNLM"/>
    </source>
</evidence>
<accession>A0A3N9UP21</accession>
<keyword evidence="2" id="KW-1185">Reference proteome</keyword>
<protein>
    <recommendedName>
        <fullName evidence="3">YfmQ family protein</fullName>
    </recommendedName>
</protein>
<dbReference type="InterPro" id="IPR019723">
    <property type="entry name" value="Uncharacterised_YfmQ"/>
</dbReference>
<evidence type="ECO:0000313" key="2">
    <source>
        <dbReference type="Proteomes" id="UP000274033"/>
    </source>
</evidence>
<evidence type="ECO:0000313" key="1">
    <source>
        <dbReference type="EMBL" id="RQW73656.1"/>
    </source>
</evidence>
<organism evidence="1 2">
    <name type="scientific">Lysinibacillus composti</name>
    <dbReference type="NCBI Taxonomy" id="720633"/>
    <lineage>
        <taxon>Bacteria</taxon>
        <taxon>Bacillati</taxon>
        <taxon>Bacillota</taxon>
        <taxon>Bacilli</taxon>
        <taxon>Bacillales</taxon>
        <taxon>Bacillaceae</taxon>
        <taxon>Lysinibacillus</taxon>
    </lineage>
</organism>
<name>A0A3N9UP21_9BACI</name>
<dbReference type="OrthoDB" id="2718899at2"/>
<dbReference type="Pfam" id="PF10787">
    <property type="entry name" value="YfmQ"/>
    <property type="match status" value="1"/>
</dbReference>
<dbReference type="Proteomes" id="UP000274033">
    <property type="component" value="Unassembled WGS sequence"/>
</dbReference>
<dbReference type="RefSeq" id="WP_124766256.1">
    <property type="nucleotide sequence ID" value="NZ_JAFBDY010000016.1"/>
</dbReference>
<dbReference type="AlphaFoldDB" id="A0A3N9UP21"/>
<sequence>MTWTAVLIVLGGIFLKLLTSPPSAVVGWVVSKFALHPKIDSANTTVTYNGRQLAKEDQVQLVDYFNEALFLERYHIFPGNEELVLHPETDVIPYIMTVKKGKKEITFFVYNYNDHVDIVKQRKKKVASYRITSDELQNFTISHG</sequence>
<proteinExistence type="predicted"/>
<comment type="caution">
    <text evidence="1">The sequence shown here is derived from an EMBL/GenBank/DDBJ whole genome shotgun (WGS) entry which is preliminary data.</text>
</comment>
<gene>
    <name evidence="1" type="ORF">EBB45_15510</name>
</gene>
<dbReference type="EMBL" id="RRCT01000017">
    <property type="protein sequence ID" value="RQW73656.1"/>
    <property type="molecule type" value="Genomic_DNA"/>
</dbReference>
<reference evidence="1 2" key="1">
    <citation type="journal article" date="2013" name="J. Microbiol.">
        <title>Lysinibacillus chungkukjangi sp. nov., isolated from Chungkukjang, Korean fermented soybean food.</title>
        <authorList>
            <person name="Kim S.J."/>
            <person name="Jang Y.H."/>
            <person name="Hamada M."/>
            <person name="Ahn J.H."/>
            <person name="Weon H.Y."/>
            <person name="Suzuki K."/>
            <person name="Whang K.S."/>
            <person name="Kwon S.W."/>
        </authorList>
    </citation>
    <scope>NUCLEOTIDE SEQUENCE [LARGE SCALE GENOMIC DNA]</scope>
    <source>
        <strain evidence="1 2">MCCC 1A12701</strain>
    </source>
</reference>